<proteinExistence type="predicted"/>
<accession>A0A0R2BGA9</accession>
<dbReference type="Gene3D" id="3.40.50.1820">
    <property type="entry name" value="alpha/beta hydrolase"/>
    <property type="match status" value="1"/>
</dbReference>
<keyword evidence="1" id="KW-0378">Hydrolase</keyword>
<protein>
    <submittedName>
        <fullName evidence="3">Esterase lipase</fullName>
    </submittedName>
</protein>
<reference evidence="3 4" key="1">
    <citation type="journal article" date="2015" name="Genome Announc.">
        <title>Expanding the biotechnology potential of lactobacilli through comparative genomics of 213 strains and associated genera.</title>
        <authorList>
            <person name="Sun Z."/>
            <person name="Harris H.M."/>
            <person name="McCann A."/>
            <person name="Guo C."/>
            <person name="Argimon S."/>
            <person name="Zhang W."/>
            <person name="Yang X."/>
            <person name="Jeffery I.B."/>
            <person name="Cooney J.C."/>
            <person name="Kagawa T.F."/>
            <person name="Liu W."/>
            <person name="Song Y."/>
            <person name="Salvetti E."/>
            <person name="Wrobel A."/>
            <person name="Rasinkangas P."/>
            <person name="Parkhill J."/>
            <person name="Rea M.C."/>
            <person name="O'Sullivan O."/>
            <person name="Ritari J."/>
            <person name="Douillard F.P."/>
            <person name="Paul Ross R."/>
            <person name="Yang R."/>
            <person name="Briner A.E."/>
            <person name="Felis G.E."/>
            <person name="de Vos W.M."/>
            <person name="Barrangou R."/>
            <person name="Klaenhammer T.R."/>
            <person name="Caufield P.W."/>
            <person name="Cui Y."/>
            <person name="Zhang H."/>
            <person name="O'Toole P.W."/>
        </authorList>
    </citation>
    <scope>NUCLEOTIDE SEQUENCE [LARGE SCALE GENOMIC DNA]</scope>
    <source>
        <strain evidence="3 4">DSM 20515</strain>
    </source>
</reference>
<dbReference type="InterPro" id="IPR050300">
    <property type="entry name" value="GDXG_lipolytic_enzyme"/>
</dbReference>
<dbReference type="PANTHER" id="PTHR48081">
    <property type="entry name" value="AB HYDROLASE SUPERFAMILY PROTEIN C4A8.06C"/>
    <property type="match status" value="1"/>
</dbReference>
<dbReference type="InterPro" id="IPR013094">
    <property type="entry name" value="AB_hydrolase_3"/>
</dbReference>
<dbReference type="PATRIC" id="fig|1423733.4.peg.1662"/>
<name>A0A0R2BGA9_SECCO</name>
<gene>
    <name evidence="3" type="ORF">FC82_GL001580</name>
</gene>
<evidence type="ECO:0000256" key="1">
    <source>
        <dbReference type="ARBA" id="ARBA00022801"/>
    </source>
</evidence>
<dbReference type="GO" id="GO:0016787">
    <property type="term" value="F:hydrolase activity"/>
    <property type="evidence" value="ECO:0007669"/>
    <property type="project" value="UniProtKB-KW"/>
</dbReference>
<dbReference type="InterPro" id="IPR029058">
    <property type="entry name" value="AB_hydrolase_fold"/>
</dbReference>
<dbReference type="Pfam" id="PF07859">
    <property type="entry name" value="Abhydrolase_3"/>
    <property type="match status" value="1"/>
</dbReference>
<dbReference type="STRING" id="33960.TY91_11600"/>
<dbReference type="Proteomes" id="UP000051845">
    <property type="component" value="Unassembled WGS sequence"/>
</dbReference>
<evidence type="ECO:0000313" key="4">
    <source>
        <dbReference type="Proteomes" id="UP000051845"/>
    </source>
</evidence>
<feature type="domain" description="Alpha/beta hydrolase fold-3" evidence="2">
    <location>
        <begin position="73"/>
        <end position="273"/>
    </location>
</feature>
<dbReference type="EMBL" id="AYYR01000003">
    <property type="protein sequence ID" value="KRM77952.1"/>
    <property type="molecule type" value="Genomic_DNA"/>
</dbReference>
<dbReference type="SUPFAM" id="SSF53474">
    <property type="entry name" value="alpha/beta-Hydrolases"/>
    <property type="match status" value="1"/>
</dbReference>
<evidence type="ECO:0000259" key="2">
    <source>
        <dbReference type="Pfam" id="PF07859"/>
    </source>
</evidence>
<organism evidence="3 4">
    <name type="scientific">Secundilactobacillus collinoides DSM 20515 = JCM 1123</name>
    <dbReference type="NCBI Taxonomy" id="1423733"/>
    <lineage>
        <taxon>Bacteria</taxon>
        <taxon>Bacillati</taxon>
        <taxon>Bacillota</taxon>
        <taxon>Bacilli</taxon>
        <taxon>Lactobacillales</taxon>
        <taxon>Lactobacillaceae</taxon>
        <taxon>Secundilactobacillus</taxon>
    </lineage>
</organism>
<dbReference type="AlphaFoldDB" id="A0A0R2BGA9"/>
<sequence>MNEMIKNEQDKVMAAVTKMRTEWGANDAKRDAGLPTSYPDVTRFDNLSYGPNGTENLLDIYVPKQGKTVYPTVVNVHGGGFVYGDKELYQHYCLWWARQGFAVVNFNYRLAPKTVFPGAIQDVSTAVKWTADHAAEYSIDLDNVFFTGDSAGATLAQQYLTAQTNDAYRRALGMTKTSLTIRAAALNCGVYFLDRPETLADDTLIAMAYFVPSVQRLYADQLKTENYMSAELPPLFIMTANNDFLHDEGVRMDQFLIDRNHPHEFHVYGDADHPRGHVFHIDQRDELGIECNNAEKAFFAAHIK</sequence>
<comment type="caution">
    <text evidence="3">The sequence shown here is derived from an EMBL/GenBank/DDBJ whole genome shotgun (WGS) entry which is preliminary data.</text>
</comment>
<evidence type="ECO:0000313" key="3">
    <source>
        <dbReference type="EMBL" id="KRM77952.1"/>
    </source>
</evidence>